<feature type="signal peptide" evidence="1">
    <location>
        <begin position="1"/>
        <end position="16"/>
    </location>
</feature>
<protein>
    <recommendedName>
        <fullName evidence="4">Prolamin-like domain-containing protein</fullName>
    </recommendedName>
</protein>
<name>A0A934MK58_9HYPH</name>
<dbReference type="AlphaFoldDB" id="A0A934MK58"/>
<dbReference type="EMBL" id="JAEKMH010000001">
    <property type="protein sequence ID" value="MBJ3783795.1"/>
    <property type="molecule type" value="Genomic_DNA"/>
</dbReference>
<keyword evidence="3" id="KW-1185">Reference proteome</keyword>
<sequence>MATILALAAFILPVSAADLAGTYVPAKKVAAGQCQSFFGKTITDDLLPAMHDAACCDVLVRMEETHAVNALERRLYCPAWHHYKEVYDEFPDALSDLENLDVPPEVVAAIIPPAQPVIPPPVVVRPVIPPPQQVVPQQPAVPQVVVPPRVSIPWTAMTRYAFQPETPEHPRGFDPGPLNFD</sequence>
<evidence type="ECO:0000313" key="2">
    <source>
        <dbReference type="EMBL" id="MBJ3783795.1"/>
    </source>
</evidence>
<evidence type="ECO:0008006" key="4">
    <source>
        <dbReference type="Google" id="ProtNLM"/>
    </source>
</evidence>
<comment type="caution">
    <text evidence="2">The sequence shown here is derived from an EMBL/GenBank/DDBJ whole genome shotgun (WGS) entry which is preliminary data.</text>
</comment>
<evidence type="ECO:0000313" key="3">
    <source>
        <dbReference type="Proteomes" id="UP000602124"/>
    </source>
</evidence>
<reference evidence="2" key="1">
    <citation type="submission" date="2020-12" db="EMBL/GenBank/DDBJ databases">
        <title>Devosia sp. MSA67 isolated from Mo River.</title>
        <authorList>
            <person name="Ma F."/>
            <person name="Zi Z."/>
        </authorList>
    </citation>
    <scope>NUCLEOTIDE SEQUENCE</scope>
    <source>
        <strain evidence="2">MSA67</strain>
    </source>
</reference>
<dbReference type="Proteomes" id="UP000602124">
    <property type="component" value="Unassembled WGS sequence"/>
</dbReference>
<dbReference type="RefSeq" id="WP_198875013.1">
    <property type="nucleotide sequence ID" value="NZ_JAEKMH010000001.1"/>
</dbReference>
<keyword evidence="1" id="KW-0732">Signal</keyword>
<feature type="chain" id="PRO_5037390908" description="Prolamin-like domain-containing protein" evidence="1">
    <location>
        <begin position="17"/>
        <end position="181"/>
    </location>
</feature>
<organism evidence="2 3">
    <name type="scientific">Devosia sediminis</name>
    <dbReference type="NCBI Taxonomy" id="2798801"/>
    <lineage>
        <taxon>Bacteria</taxon>
        <taxon>Pseudomonadati</taxon>
        <taxon>Pseudomonadota</taxon>
        <taxon>Alphaproteobacteria</taxon>
        <taxon>Hyphomicrobiales</taxon>
        <taxon>Devosiaceae</taxon>
        <taxon>Devosia</taxon>
    </lineage>
</organism>
<accession>A0A934MK58</accession>
<evidence type="ECO:0000256" key="1">
    <source>
        <dbReference type="SAM" id="SignalP"/>
    </source>
</evidence>
<gene>
    <name evidence="2" type="ORF">JEQ47_03595</name>
</gene>
<proteinExistence type="predicted"/>